<dbReference type="GO" id="GO:0016887">
    <property type="term" value="F:ATP hydrolysis activity"/>
    <property type="evidence" value="ECO:0007669"/>
    <property type="project" value="InterPro"/>
</dbReference>
<dbReference type="Gene3D" id="3.40.50.300">
    <property type="entry name" value="P-loop containing nucleotide triphosphate hydrolases"/>
    <property type="match status" value="2"/>
</dbReference>
<dbReference type="SUPFAM" id="SSF52540">
    <property type="entry name" value="P-loop containing nucleoside triphosphate hydrolases"/>
    <property type="match status" value="2"/>
</dbReference>
<dbReference type="PROSITE" id="PS00674">
    <property type="entry name" value="AAA"/>
    <property type="match status" value="1"/>
</dbReference>
<evidence type="ECO:0000256" key="1">
    <source>
        <dbReference type="RuleBase" id="RU003651"/>
    </source>
</evidence>
<keyword evidence="4" id="KW-1185">Reference proteome</keyword>
<sequence>MLSIKNYKLALGLSTPFEKLNGLIQGFVEGKHKLNKVLVSGPSGCGKTILVEQMCQRNNLSTIFVSGGTFAESKPGEAERKMRAHFETVKKLNRGAVIIDHIEAICPKINDSTPSHSRRMVMQMASLLEKEEFSSILVIAVTAKPTNIDPSILRAGRVENEVSIGPPSEAERKIMLKSLLAPFMEDQKLLDLVSSEGSKLTPGYILADLCSLSQKTGFSIFKKRKETTDVNLLAELRAVVAGMRPASLRGGLGVVTTEPMTMERIGGLKEIKTKLKMLIEWPLCHPEAFLRMGIPRPKGVLLFGPPGCAKTSMVKAIASMTGKSFMAVSAAELYSSLVGESEKGIAALFRRARSAAPSVLFIDEIDALVGHRGHGQMQNGVQERVLATVLVEMDGLIAPSTEGGVLVVAATNRPDLVDAALLRPGRFDHVLHVPAPDLDSRKMILETVTSQMAVASDLELDFIAENTALFSGADIQNLCQEAALYALTTDGMDVPAVRNEHFVHVLQNMKPSLSTKWLEWYKNYKPGR</sequence>
<comment type="similarity">
    <text evidence="1">Belongs to the AAA ATPase family.</text>
</comment>
<dbReference type="CDD" id="cd19481">
    <property type="entry name" value="RecA-like_protease"/>
    <property type="match status" value="1"/>
</dbReference>
<dbReference type="Proteomes" id="UP000494165">
    <property type="component" value="Unassembled WGS sequence"/>
</dbReference>
<organism evidence="3 4">
    <name type="scientific">Cloeon dipterum</name>
    <dbReference type="NCBI Taxonomy" id="197152"/>
    <lineage>
        <taxon>Eukaryota</taxon>
        <taxon>Metazoa</taxon>
        <taxon>Ecdysozoa</taxon>
        <taxon>Arthropoda</taxon>
        <taxon>Hexapoda</taxon>
        <taxon>Insecta</taxon>
        <taxon>Pterygota</taxon>
        <taxon>Palaeoptera</taxon>
        <taxon>Ephemeroptera</taxon>
        <taxon>Pisciforma</taxon>
        <taxon>Baetidae</taxon>
        <taxon>Cloeon</taxon>
    </lineage>
</organism>
<protein>
    <recommendedName>
        <fullName evidence="2">AAA+ ATPase domain-containing protein</fullName>
    </recommendedName>
</protein>
<dbReference type="EMBL" id="CADEPI010000254">
    <property type="protein sequence ID" value="CAB3382007.1"/>
    <property type="molecule type" value="Genomic_DNA"/>
</dbReference>
<dbReference type="GO" id="GO:0005829">
    <property type="term" value="C:cytosol"/>
    <property type="evidence" value="ECO:0007669"/>
    <property type="project" value="TreeGrafter"/>
</dbReference>
<comment type="caution">
    <text evidence="3">The sequence shown here is derived from an EMBL/GenBank/DDBJ whole genome shotgun (WGS) entry which is preliminary data.</text>
</comment>
<dbReference type="GO" id="GO:0097352">
    <property type="term" value="P:autophagosome maturation"/>
    <property type="evidence" value="ECO:0007669"/>
    <property type="project" value="TreeGrafter"/>
</dbReference>
<dbReference type="AlphaFoldDB" id="A0A8S1DN45"/>
<dbReference type="InterPro" id="IPR003959">
    <property type="entry name" value="ATPase_AAA_core"/>
</dbReference>
<proteinExistence type="inferred from homology"/>
<feature type="domain" description="AAA+ ATPase" evidence="2">
    <location>
        <begin position="33"/>
        <end position="168"/>
    </location>
</feature>
<dbReference type="InterPro" id="IPR041569">
    <property type="entry name" value="AAA_lid_3"/>
</dbReference>
<dbReference type="GO" id="GO:0034098">
    <property type="term" value="C:VCP-NPL4-UFD1 AAA ATPase complex"/>
    <property type="evidence" value="ECO:0007669"/>
    <property type="project" value="TreeGrafter"/>
</dbReference>
<feature type="domain" description="AAA+ ATPase" evidence="2">
    <location>
        <begin position="296"/>
        <end position="437"/>
    </location>
</feature>
<evidence type="ECO:0000313" key="3">
    <source>
        <dbReference type="EMBL" id="CAB3382007.1"/>
    </source>
</evidence>
<dbReference type="PANTHER" id="PTHR23077:SF194">
    <property type="entry name" value="ATPASE FAMILY GENE 2 PROTEIN HOMOLOG B"/>
    <property type="match status" value="1"/>
</dbReference>
<keyword evidence="1" id="KW-0547">Nucleotide-binding</keyword>
<gene>
    <name evidence="3" type="ORF">CLODIP_2_CD01058</name>
</gene>
<dbReference type="GO" id="GO:0005524">
    <property type="term" value="F:ATP binding"/>
    <property type="evidence" value="ECO:0007669"/>
    <property type="project" value="UniProtKB-KW"/>
</dbReference>
<name>A0A8S1DN45_9INSE</name>
<dbReference type="FunFam" id="3.40.50.300:FF:001921">
    <property type="entry name" value="AAA ATPase domain-containing protein"/>
    <property type="match status" value="1"/>
</dbReference>
<dbReference type="GO" id="GO:0030970">
    <property type="term" value="P:retrograde protein transport, ER to cytosol"/>
    <property type="evidence" value="ECO:0007669"/>
    <property type="project" value="TreeGrafter"/>
</dbReference>
<evidence type="ECO:0000313" key="4">
    <source>
        <dbReference type="Proteomes" id="UP000494165"/>
    </source>
</evidence>
<accession>A0A8S1DN45</accession>
<dbReference type="Gene3D" id="1.10.8.60">
    <property type="match status" value="1"/>
</dbReference>
<dbReference type="OrthoDB" id="27435at2759"/>
<dbReference type="GO" id="GO:0031593">
    <property type="term" value="F:polyubiquitin modification-dependent protein binding"/>
    <property type="evidence" value="ECO:0007669"/>
    <property type="project" value="TreeGrafter"/>
</dbReference>
<dbReference type="GO" id="GO:0005634">
    <property type="term" value="C:nucleus"/>
    <property type="evidence" value="ECO:0007669"/>
    <property type="project" value="TreeGrafter"/>
</dbReference>
<dbReference type="Pfam" id="PF00004">
    <property type="entry name" value="AAA"/>
    <property type="match status" value="2"/>
</dbReference>
<dbReference type="GO" id="GO:0051228">
    <property type="term" value="P:mitotic spindle disassembly"/>
    <property type="evidence" value="ECO:0007669"/>
    <property type="project" value="TreeGrafter"/>
</dbReference>
<dbReference type="InterPro" id="IPR003960">
    <property type="entry name" value="ATPase_AAA_CS"/>
</dbReference>
<dbReference type="Pfam" id="PF17862">
    <property type="entry name" value="AAA_lid_3"/>
    <property type="match status" value="1"/>
</dbReference>
<dbReference type="InterPro" id="IPR027417">
    <property type="entry name" value="P-loop_NTPase"/>
</dbReference>
<dbReference type="PANTHER" id="PTHR23077">
    <property type="entry name" value="AAA-FAMILY ATPASE"/>
    <property type="match status" value="1"/>
</dbReference>
<reference evidence="3 4" key="1">
    <citation type="submission" date="2020-04" db="EMBL/GenBank/DDBJ databases">
        <authorList>
            <person name="Alioto T."/>
            <person name="Alioto T."/>
            <person name="Gomez Garrido J."/>
        </authorList>
    </citation>
    <scope>NUCLEOTIDE SEQUENCE [LARGE SCALE GENOMIC DNA]</scope>
</reference>
<evidence type="ECO:0000259" key="2">
    <source>
        <dbReference type="SMART" id="SM00382"/>
    </source>
</evidence>
<dbReference type="SMART" id="SM00382">
    <property type="entry name" value="AAA"/>
    <property type="match status" value="2"/>
</dbReference>
<keyword evidence="1" id="KW-0067">ATP-binding</keyword>
<dbReference type="InterPro" id="IPR050168">
    <property type="entry name" value="AAA_ATPase_domain"/>
</dbReference>
<dbReference type="InterPro" id="IPR003593">
    <property type="entry name" value="AAA+_ATPase"/>
</dbReference>